<proteinExistence type="predicted"/>
<dbReference type="KEGG" id="dpx:DAPPUDRAFT_326912"/>
<evidence type="ECO:0000313" key="3">
    <source>
        <dbReference type="Proteomes" id="UP000000305"/>
    </source>
</evidence>
<dbReference type="OrthoDB" id="10662543at2759"/>
<dbReference type="Proteomes" id="UP000000305">
    <property type="component" value="Unassembled WGS sequence"/>
</dbReference>
<dbReference type="HOGENOM" id="CLU_1268051_0_0_1"/>
<evidence type="ECO:0000256" key="1">
    <source>
        <dbReference type="SAM" id="MobiDB-lite"/>
    </source>
</evidence>
<dbReference type="PhylomeDB" id="E9H957"/>
<reference evidence="2 3" key="1">
    <citation type="journal article" date="2011" name="Science">
        <title>The ecoresponsive genome of Daphnia pulex.</title>
        <authorList>
            <person name="Colbourne J.K."/>
            <person name="Pfrender M.E."/>
            <person name="Gilbert D."/>
            <person name="Thomas W.K."/>
            <person name="Tucker A."/>
            <person name="Oakley T.H."/>
            <person name="Tokishita S."/>
            <person name="Aerts A."/>
            <person name="Arnold G.J."/>
            <person name="Basu M.K."/>
            <person name="Bauer D.J."/>
            <person name="Caceres C.E."/>
            <person name="Carmel L."/>
            <person name="Casola C."/>
            <person name="Choi J.H."/>
            <person name="Detter J.C."/>
            <person name="Dong Q."/>
            <person name="Dusheyko S."/>
            <person name="Eads B.D."/>
            <person name="Frohlich T."/>
            <person name="Geiler-Samerotte K.A."/>
            <person name="Gerlach D."/>
            <person name="Hatcher P."/>
            <person name="Jogdeo S."/>
            <person name="Krijgsveld J."/>
            <person name="Kriventseva E.V."/>
            <person name="Kultz D."/>
            <person name="Laforsch C."/>
            <person name="Lindquist E."/>
            <person name="Lopez J."/>
            <person name="Manak J.R."/>
            <person name="Muller J."/>
            <person name="Pangilinan J."/>
            <person name="Patwardhan R.P."/>
            <person name="Pitluck S."/>
            <person name="Pritham E.J."/>
            <person name="Rechtsteiner A."/>
            <person name="Rho M."/>
            <person name="Rogozin I.B."/>
            <person name="Sakarya O."/>
            <person name="Salamov A."/>
            <person name="Schaack S."/>
            <person name="Shapiro H."/>
            <person name="Shiga Y."/>
            <person name="Skalitzky C."/>
            <person name="Smith Z."/>
            <person name="Souvorov A."/>
            <person name="Sung W."/>
            <person name="Tang Z."/>
            <person name="Tsuchiya D."/>
            <person name="Tu H."/>
            <person name="Vos H."/>
            <person name="Wang M."/>
            <person name="Wolf Y.I."/>
            <person name="Yamagata H."/>
            <person name="Yamada T."/>
            <person name="Ye Y."/>
            <person name="Shaw J.R."/>
            <person name="Andrews J."/>
            <person name="Crease T.J."/>
            <person name="Tang H."/>
            <person name="Lucas S.M."/>
            <person name="Robertson H.M."/>
            <person name="Bork P."/>
            <person name="Koonin E.V."/>
            <person name="Zdobnov E.M."/>
            <person name="Grigoriev I.V."/>
            <person name="Lynch M."/>
            <person name="Boore J.L."/>
        </authorList>
    </citation>
    <scope>NUCLEOTIDE SEQUENCE [LARGE SCALE GENOMIC DNA]</scope>
</reference>
<feature type="region of interest" description="Disordered" evidence="1">
    <location>
        <begin position="193"/>
        <end position="218"/>
    </location>
</feature>
<dbReference type="InParanoid" id="E9H957"/>
<gene>
    <name evidence="2" type="ORF">DAPPUDRAFT_326912</name>
</gene>
<name>E9H957_DAPPU</name>
<feature type="region of interest" description="Disordered" evidence="1">
    <location>
        <begin position="118"/>
        <end position="177"/>
    </location>
</feature>
<sequence>MWKMSKHTLYSFCLIYEKHLKYREASDDEVSDKEDTPVVESCILVETLMLVLETTPVMFLENLKHQVYLHLMLNLCLVSPLDLGFLNLLPEFAFNWIVCNYTMDYYRKVPKHTSVGASFMRNTSTSDDEDSDKEDTVVESSEGELSCGDPDVESGNEGKGDFSEECEEGERKRKKALRTKEAKKAKLALEANLEANSDEDSDLSSAFSDCSLDEDDDE</sequence>
<organism evidence="2 3">
    <name type="scientific">Daphnia pulex</name>
    <name type="common">Water flea</name>
    <dbReference type="NCBI Taxonomy" id="6669"/>
    <lineage>
        <taxon>Eukaryota</taxon>
        <taxon>Metazoa</taxon>
        <taxon>Ecdysozoa</taxon>
        <taxon>Arthropoda</taxon>
        <taxon>Crustacea</taxon>
        <taxon>Branchiopoda</taxon>
        <taxon>Diplostraca</taxon>
        <taxon>Cladocera</taxon>
        <taxon>Anomopoda</taxon>
        <taxon>Daphniidae</taxon>
        <taxon>Daphnia</taxon>
    </lineage>
</organism>
<dbReference type="EMBL" id="GL732607">
    <property type="protein sequence ID" value="EFX71732.1"/>
    <property type="molecule type" value="Genomic_DNA"/>
</dbReference>
<evidence type="ECO:0000313" key="2">
    <source>
        <dbReference type="EMBL" id="EFX71732.1"/>
    </source>
</evidence>
<protein>
    <submittedName>
        <fullName evidence="2">Uncharacterized protein</fullName>
    </submittedName>
</protein>
<accession>E9H957</accession>
<dbReference type="AlphaFoldDB" id="E9H957"/>
<keyword evidence="3" id="KW-1185">Reference proteome</keyword>